<dbReference type="InterPro" id="IPR052893">
    <property type="entry name" value="TCS_response_regulator"/>
</dbReference>
<dbReference type="InterPro" id="IPR001789">
    <property type="entry name" value="Sig_transdc_resp-reg_receiver"/>
</dbReference>
<feature type="modified residue" description="4-aspartylphosphate" evidence="1">
    <location>
        <position position="70"/>
    </location>
</feature>
<dbReference type="PROSITE" id="PS50110">
    <property type="entry name" value="RESPONSE_REGULATORY"/>
    <property type="match status" value="1"/>
</dbReference>
<accession>A0A1M7IDF1</accession>
<dbReference type="AlphaFoldDB" id="A0A1M7IDF1"/>
<dbReference type="InterPro" id="IPR011006">
    <property type="entry name" value="CheY-like_superfamily"/>
</dbReference>
<evidence type="ECO:0000313" key="3">
    <source>
        <dbReference type="EMBL" id="SHM38613.1"/>
    </source>
</evidence>
<keyword evidence="4" id="KW-1185">Reference proteome</keyword>
<dbReference type="PANTHER" id="PTHR44520">
    <property type="entry name" value="RESPONSE REGULATOR RCP1-RELATED"/>
    <property type="match status" value="1"/>
</dbReference>
<sequence>MKELYTPEIPNRSMTYSNILQIDDDSDDCELFMEALESVSAATYTAIYDPVEALRKLMQKEISPDVIFLDLNMPLMSGLEFLTEIKKEEGLKEIPIIIFSTSQLDDIIREAIAHGADDFISKPNNFNDLKKILSQYIFSA</sequence>
<name>A0A1M7IDF1_9FLAO</name>
<evidence type="ECO:0000259" key="2">
    <source>
        <dbReference type="PROSITE" id="PS50110"/>
    </source>
</evidence>
<dbReference type="Pfam" id="PF00072">
    <property type="entry name" value="Response_reg"/>
    <property type="match status" value="1"/>
</dbReference>
<dbReference type="RefSeq" id="WP_208857992.1">
    <property type="nucleotide sequence ID" value="NZ_FRBY01000004.1"/>
</dbReference>
<dbReference type="Gene3D" id="3.40.50.2300">
    <property type="match status" value="1"/>
</dbReference>
<dbReference type="STRING" id="29534.SAMN05444366_3105"/>
<protein>
    <submittedName>
        <fullName evidence="3">CheY chemotaxis protein or a CheY-like REC (Receiver) domain</fullName>
    </submittedName>
</protein>
<dbReference type="SMART" id="SM00448">
    <property type="entry name" value="REC"/>
    <property type="match status" value="1"/>
</dbReference>
<dbReference type="PANTHER" id="PTHR44520:SF2">
    <property type="entry name" value="RESPONSE REGULATOR RCP1"/>
    <property type="match status" value="1"/>
</dbReference>
<dbReference type="GO" id="GO:0000160">
    <property type="term" value="P:phosphorelay signal transduction system"/>
    <property type="evidence" value="ECO:0007669"/>
    <property type="project" value="InterPro"/>
</dbReference>
<organism evidence="3 4">
    <name type="scientific">Flavobacterium saccharophilum</name>
    <dbReference type="NCBI Taxonomy" id="29534"/>
    <lineage>
        <taxon>Bacteria</taxon>
        <taxon>Pseudomonadati</taxon>
        <taxon>Bacteroidota</taxon>
        <taxon>Flavobacteriia</taxon>
        <taxon>Flavobacteriales</taxon>
        <taxon>Flavobacteriaceae</taxon>
        <taxon>Flavobacterium</taxon>
    </lineage>
</organism>
<dbReference type="Proteomes" id="UP000184121">
    <property type="component" value="Unassembled WGS sequence"/>
</dbReference>
<keyword evidence="1" id="KW-0597">Phosphoprotein</keyword>
<proteinExistence type="predicted"/>
<evidence type="ECO:0000313" key="4">
    <source>
        <dbReference type="Proteomes" id="UP000184121"/>
    </source>
</evidence>
<feature type="domain" description="Response regulatory" evidence="2">
    <location>
        <begin position="18"/>
        <end position="137"/>
    </location>
</feature>
<dbReference type="EMBL" id="FRBY01000004">
    <property type="protein sequence ID" value="SHM38613.1"/>
    <property type="molecule type" value="Genomic_DNA"/>
</dbReference>
<reference evidence="4" key="1">
    <citation type="submission" date="2016-11" db="EMBL/GenBank/DDBJ databases">
        <authorList>
            <person name="Varghese N."/>
            <person name="Submissions S."/>
        </authorList>
    </citation>
    <scope>NUCLEOTIDE SEQUENCE [LARGE SCALE GENOMIC DNA]</scope>
    <source>
        <strain evidence="4">DSM 1811</strain>
    </source>
</reference>
<gene>
    <name evidence="3" type="ORF">SAMN05444366_3105</name>
</gene>
<dbReference type="SUPFAM" id="SSF52172">
    <property type="entry name" value="CheY-like"/>
    <property type="match status" value="1"/>
</dbReference>
<evidence type="ECO:0000256" key="1">
    <source>
        <dbReference type="PROSITE-ProRule" id="PRU00169"/>
    </source>
</evidence>